<proteinExistence type="predicted"/>
<reference evidence="2 3" key="1">
    <citation type="submission" date="2023-07" db="EMBL/GenBank/DDBJ databases">
        <title>Sequencing the genomes of 1000 actinobacteria strains.</title>
        <authorList>
            <person name="Klenk H.-P."/>
        </authorList>
    </citation>
    <scope>NUCLEOTIDE SEQUENCE [LARGE SCALE GENOMIC DNA]</scope>
    <source>
        <strain evidence="2 3">DSM 41600</strain>
    </source>
</reference>
<comment type="caution">
    <text evidence="2">The sequence shown here is derived from an EMBL/GenBank/DDBJ whole genome shotgun (WGS) entry which is preliminary data.</text>
</comment>
<evidence type="ECO:0008006" key="4">
    <source>
        <dbReference type="Google" id="ProtNLM"/>
    </source>
</evidence>
<feature type="transmembrane region" description="Helical" evidence="1">
    <location>
        <begin position="21"/>
        <end position="41"/>
    </location>
</feature>
<name>A0ABT9KN96_9ACTN</name>
<evidence type="ECO:0000256" key="1">
    <source>
        <dbReference type="SAM" id="Phobius"/>
    </source>
</evidence>
<keyword evidence="1" id="KW-0472">Membrane</keyword>
<gene>
    <name evidence="2" type="ORF">JOF35_002121</name>
</gene>
<dbReference type="EMBL" id="JAURUE010000001">
    <property type="protein sequence ID" value="MDP9609844.1"/>
    <property type="molecule type" value="Genomic_DNA"/>
</dbReference>
<sequence length="47" mass="5211">MRHHRQPATERAVLLTFRAARPVLAFSTIPLLLALAVHLRVAGDPAR</sequence>
<keyword evidence="3" id="KW-1185">Reference proteome</keyword>
<protein>
    <recommendedName>
        <fullName evidence="4">ABC transporter permease</fullName>
    </recommendedName>
</protein>
<dbReference type="Proteomes" id="UP001234880">
    <property type="component" value="Unassembled WGS sequence"/>
</dbReference>
<organism evidence="2 3">
    <name type="scientific">Streptomyces demainii</name>
    <dbReference type="NCBI Taxonomy" id="588122"/>
    <lineage>
        <taxon>Bacteria</taxon>
        <taxon>Bacillati</taxon>
        <taxon>Actinomycetota</taxon>
        <taxon>Actinomycetes</taxon>
        <taxon>Kitasatosporales</taxon>
        <taxon>Streptomycetaceae</taxon>
        <taxon>Streptomyces</taxon>
    </lineage>
</organism>
<evidence type="ECO:0000313" key="3">
    <source>
        <dbReference type="Proteomes" id="UP001234880"/>
    </source>
</evidence>
<keyword evidence="1" id="KW-1133">Transmembrane helix</keyword>
<accession>A0ABT9KN96</accession>
<keyword evidence="1" id="KW-0812">Transmembrane</keyword>
<evidence type="ECO:0000313" key="2">
    <source>
        <dbReference type="EMBL" id="MDP9609844.1"/>
    </source>
</evidence>
<dbReference type="RefSeq" id="WP_253372537.1">
    <property type="nucleotide sequence ID" value="NZ_JAURUE010000001.1"/>
</dbReference>